<accession>A0A3L6R5E5</accession>
<dbReference type="FunFam" id="3.30.40.10:FF:000404">
    <property type="entry name" value="RING-H2 finger protein ATL72-like"/>
    <property type="match status" value="1"/>
</dbReference>
<keyword evidence="6 11" id="KW-1133">Transmembrane helix</keyword>
<dbReference type="PANTHER" id="PTHR46905:SF21">
    <property type="entry name" value="RING-TYPE E3 UBIQUITIN TRANSFERASE"/>
    <property type="match status" value="1"/>
</dbReference>
<feature type="domain" description="RING-type" evidence="13">
    <location>
        <begin position="258"/>
        <end position="300"/>
    </location>
</feature>
<comment type="subcellular location">
    <subcellularLocation>
        <location evidence="1">Membrane</location>
        <topology evidence="1">Single-pass membrane protein</topology>
    </subcellularLocation>
</comment>
<dbReference type="Gene3D" id="1.10.110.10">
    <property type="entry name" value="Plant lipid-transfer and hydrophobic proteins"/>
    <property type="match status" value="1"/>
</dbReference>
<keyword evidence="12" id="KW-0732">Signal</keyword>
<keyword evidence="15" id="KW-1185">Reference proteome</keyword>
<evidence type="ECO:0000256" key="10">
    <source>
        <dbReference type="RuleBase" id="RU000628"/>
    </source>
</evidence>
<comment type="similarity">
    <text evidence="10">Belongs to the plant LTP family.</text>
</comment>
<proteinExistence type="inferred from homology"/>
<evidence type="ECO:0000256" key="7">
    <source>
        <dbReference type="ARBA" id="ARBA00023136"/>
    </source>
</evidence>
<dbReference type="CDD" id="cd01960">
    <property type="entry name" value="nsLTP1"/>
    <property type="match status" value="1"/>
</dbReference>
<evidence type="ECO:0000259" key="13">
    <source>
        <dbReference type="PROSITE" id="PS50089"/>
    </source>
</evidence>
<dbReference type="InterPro" id="IPR036312">
    <property type="entry name" value="Bifun_inhib/LTP/seed_sf"/>
</dbReference>
<keyword evidence="10" id="KW-0813">Transport</keyword>
<evidence type="ECO:0000256" key="4">
    <source>
        <dbReference type="ARBA" id="ARBA00022723"/>
    </source>
</evidence>
<dbReference type="GO" id="GO:0006869">
    <property type="term" value="P:lipid transport"/>
    <property type="evidence" value="ECO:0007669"/>
    <property type="project" value="InterPro"/>
</dbReference>
<comment type="similarity">
    <text evidence="8">Belongs to the RING-type zinc finger family. ATL subfamily.</text>
</comment>
<sequence length="318" mass="32772">MALTMKNNAKQEVVALAVLVAAAALVASASAAITCGQVGSALAPCIPYATGKASTLPSSCCGGVRSLNSAARTSADRQAACRCLKSLANTVKSVNMGTVATIPGKCGVSVPFPISMSTDCNKKPSISMRMLGDNNPTAAVDASSAPLLVTPASAVATAGGVLQQPPAGGSDARFDADMVIILAAMICVLVCAIGLDSLIRCFRIHCGRRRTIIVSSPHAAATMPAAADADAGLKKRELMRRIPVVVYETKAGVSATECAICLGEFDDGEKVRVLPRCHHGFHVECIDMWLAMNPSCPTCRNSLLEDGGTNGGRERDIV</sequence>
<dbReference type="Proteomes" id="UP000275267">
    <property type="component" value="Unassembled WGS sequence"/>
</dbReference>
<dbReference type="InterPro" id="IPR000528">
    <property type="entry name" value="Plant_nsLTP"/>
</dbReference>
<dbReference type="InterPro" id="IPR016140">
    <property type="entry name" value="Bifunc_inhib/LTP/seed_store"/>
</dbReference>
<dbReference type="GO" id="GO:0016740">
    <property type="term" value="F:transferase activity"/>
    <property type="evidence" value="ECO:0007669"/>
    <property type="project" value="UniProtKB-KW"/>
</dbReference>
<comment type="caution">
    <text evidence="14">The sequence shown here is derived from an EMBL/GenBank/DDBJ whole genome shotgun (WGS) entry which is preliminary data.</text>
</comment>
<dbReference type="Gene3D" id="3.30.40.10">
    <property type="entry name" value="Zinc/RING finger domain, C3HC4 (zinc finger)"/>
    <property type="match status" value="1"/>
</dbReference>
<dbReference type="STRING" id="4540.A0A3L6R5E5"/>
<feature type="chain" id="PRO_5018138888" description="Non-specific lipid-transfer protein" evidence="12">
    <location>
        <begin position="32"/>
        <end position="318"/>
    </location>
</feature>
<keyword evidence="4" id="KW-0479">Metal-binding</keyword>
<dbReference type="CDD" id="cd16461">
    <property type="entry name" value="RING-H2_EL5-like"/>
    <property type="match status" value="1"/>
</dbReference>
<feature type="signal peptide" evidence="12">
    <location>
        <begin position="1"/>
        <end position="31"/>
    </location>
</feature>
<evidence type="ECO:0000313" key="14">
    <source>
        <dbReference type="EMBL" id="RLM98079.1"/>
    </source>
</evidence>
<dbReference type="SUPFAM" id="SSF47699">
    <property type="entry name" value="Bifunctional inhibitor/lipid-transfer protein/seed storage 2S albumin"/>
    <property type="match status" value="1"/>
</dbReference>
<dbReference type="InterPro" id="IPR044602">
    <property type="entry name" value="ATL10/ATL72-79-like"/>
</dbReference>
<dbReference type="SMART" id="SM00499">
    <property type="entry name" value="AAI"/>
    <property type="match status" value="1"/>
</dbReference>
<dbReference type="SMART" id="SM00184">
    <property type="entry name" value="RING"/>
    <property type="match status" value="1"/>
</dbReference>
<protein>
    <recommendedName>
        <fullName evidence="10">Non-specific lipid-transfer protein</fullName>
    </recommendedName>
</protein>
<name>A0A3L6R5E5_PANMI</name>
<evidence type="ECO:0000256" key="2">
    <source>
        <dbReference type="ARBA" id="ARBA00022679"/>
    </source>
</evidence>
<evidence type="ECO:0000313" key="15">
    <source>
        <dbReference type="Proteomes" id="UP000275267"/>
    </source>
</evidence>
<evidence type="ECO:0000256" key="9">
    <source>
        <dbReference type="PROSITE-ProRule" id="PRU00175"/>
    </source>
</evidence>
<dbReference type="GO" id="GO:0008289">
    <property type="term" value="F:lipid binding"/>
    <property type="evidence" value="ECO:0007669"/>
    <property type="project" value="UniProtKB-KW"/>
</dbReference>
<comment type="function">
    <text evidence="10">Plant non-specific lipid-transfer proteins transfer phospholipids as well as galactolipids across membranes. May play a role in wax or cutin deposition in the cell walls of expanding epidermal cells and certain secretory tissues.</text>
</comment>
<dbReference type="OrthoDB" id="1890443at2759"/>
<dbReference type="SUPFAM" id="SSF57850">
    <property type="entry name" value="RING/U-box"/>
    <property type="match status" value="1"/>
</dbReference>
<dbReference type="AlphaFoldDB" id="A0A3L6R5E5"/>
<evidence type="ECO:0000256" key="6">
    <source>
        <dbReference type="ARBA" id="ARBA00022989"/>
    </source>
</evidence>
<dbReference type="PRINTS" id="PR00382">
    <property type="entry name" value="LIPIDTRNSFER"/>
</dbReference>
<dbReference type="GO" id="GO:0008270">
    <property type="term" value="F:zinc ion binding"/>
    <property type="evidence" value="ECO:0007669"/>
    <property type="project" value="UniProtKB-KW"/>
</dbReference>
<dbReference type="PROSITE" id="PS50089">
    <property type="entry name" value="ZF_RING_2"/>
    <property type="match status" value="1"/>
</dbReference>
<evidence type="ECO:0000256" key="5">
    <source>
        <dbReference type="ARBA" id="ARBA00022833"/>
    </source>
</evidence>
<keyword evidence="5" id="KW-0862">Zinc</keyword>
<dbReference type="GO" id="GO:0016567">
    <property type="term" value="P:protein ubiquitination"/>
    <property type="evidence" value="ECO:0007669"/>
    <property type="project" value="InterPro"/>
</dbReference>
<evidence type="ECO:0000256" key="12">
    <source>
        <dbReference type="SAM" id="SignalP"/>
    </source>
</evidence>
<feature type="transmembrane region" description="Helical" evidence="11">
    <location>
        <begin position="178"/>
        <end position="199"/>
    </location>
</feature>
<evidence type="ECO:0000256" key="11">
    <source>
        <dbReference type="SAM" id="Phobius"/>
    </source>
</evidence>
<dbReference type="GO" id="GO:0016020">
    <property type="term" value="C:membrane"/>
    <property type="evidence" value="ECO:0007669"/>
    <property type="project" value="UniProtKB-SubCell"/>
</dbReference>
<organism evidence="14 15">
    <name type="scientific">Panicum miliaceum</name>
    <name type="common">Proso millet</name>
    <name type="synonym">Broomcorn millet</name>
    <dbReference type="NCBI Taxonomy" id="4540"/>
    <lineage>
        <taxon>Eukaryota</taxon>
        <taxon>Viridiplantae</taxon>
        <taxon>Streptophyta</taxon>
        <taxon>Embryophyta</taxon>
        <taxon>Tracheophyta</taxon>
        <taxon>Spermatophyta</taxon>
        <taxon>Magnoliopsida</taxon>
        <taxon>Liliopsida</taxon>
        <taxon>Poales</taxon>
        <taxon>Poaceae</taxon>
        <taxon>PACMAD clade</taxon>
        <taxon>Panicoideae</taxon>
        <taxon>Panicodae</taxon>
        <taxon>Paniceae</taxon>
        <taxon>Panicinae</taxon>
        <taxon>Panicum</taxon>
        <taxon>Panicum sect. Panicum</taxon>
    </lineage>
</organism>
<keyword evidence="2" id="KW-0808">Transferase</keyword>
<gene>
    <name evidence="14" type="ORF">C2845_PM06G15690</name>
</gene>
<dbReference type="PANTHER" id="PTHR46905">
    <property type="entry name" value="RING-H2 FINGER PROTEIN ATL78"/>
    <property type="match status" value="1"/>
</dbReference>
<keyword evidence="7 11" id="KW-0472">Membrane</keyword>
<keyword evidence="9" id="KW-0863">Zinc-finger</keyword>
<keyword evidence="3 11" id="KW-0812">Transmembrane</keyword>
<dbReference type="Pfam" id="PF13639">
    <property type="entry name" value="zf-RING_2"/>
    <property type="match status" value="1"/>
</dbReference>
<keyword evidence="10" id="KW-0446">Lipid-binding</keyword>
<dbReference type="EMBL" id="PQIB02000009">
    <property type="protein sequence ID" value="RLM98079.1"/>
    <property type="molecule type" value="Genomic_DNA"/>
</dbReference>
<evidence type="ECO:0000256" key="1">
    <source>
        <dbReference type="ARBA" id="ARBA00004167"/>
    </source>
</evidence>
<dbReference type="InterPro" id="IPR013083">
    <property type="entry name" value="Znf_RING/FYVE/PHD"/>
</dbReference>
<evidence type="ECO:0000256" key="8">
    <source>
        <dbReference type="ARBA" id="ARBA00024209"/>
    </source>
</evidence>
<reference evidence="15" key="1">
    <citation type="journal article" date="2019" name="Nat. Commun.">
        <title>The genome of broomcorn millet.</title>
        <authorList>
            <person name="Zou C."/>
            <person name="Miki D."/>
            <person name="Li D."/>
            <person name="Tang Q."/>
            <person name="Xiao L."/>
            <person name="Rajput S."/>
            <person name="Deng P."/>
            <person name="Jia W."/>
            <person name="Huang R."/>
            <person name="Zhang M."/>
            <person name="Sun Y."/>
            <person name="Hu J."/>
            <person name="Fu X."/>
            <person name="Schnable P.S."/>
            <person name="Li F."/>
            <person name="Zhang H."/>
            <person name="Feng B."/>
            <person name="Zhu X."/>
            <person name="Liu R."/>
            <person name="Schnable J.C."/>
            <person name="Zhu J.-K."/>
            <person name="Zhang H."/>
        </authorList>
    </citation>
    <scope>NUCLEOTIDE SEQUENCE [LARGE SCALE GENOMIC DNA]</scope>
</reference>
<dbReference type="Pfam" id="PF00234">
    <property type="entry name" value="Tryp_alpha_amyl"/>
    <property type="match status" value="1"/>
</dbReference>
<evidence type="ECO:0000256" key="3">
    <source>
        <dbReference type="ARBA" id="ARBA00022692"/>
    </source>
</evidence>
<dbReference type="InterPro" id="IPR001841">
    <property type="entry name" value="Znf_RING"/>
</dbReference>